<sequence length="331" mass="36848">MLYGGARVQHLVQKPFELHRIQSENLPPPSLDRERHDLGLEMQLPRDVHGYGNVNMAVQRQIGADAGAPDAQDSEHGGGFDLGAFFSEHHHPERHHNSSLPYAAHDTNNVLAMRLFPVNIGVRARTEAVRIRTEDCLRRLRDADLCAKVHVPLQHPLPLARRSQYAAAHRVRVERRYDDASTSDGGDVDEERARTAHLRGAPAHPSPSALSIITRPVDQQSADVAASAAAATATFAEEVVGFPPHPYAASHRSSVRRGASAAQHQRWLPLQMLKPMGHSWSAATRSSGVRGPHMQLMQERLDQKGFGWKRKSRSLWQQDVATAGFRPHRYF</sequence>
<dbReference type="Proteomes" id="UP001430356">
    <property type="component" value="Unassembled WGS sequence"/>
</dbReference>
<proteinExistence type="predicted"/>
<organism evidence="1 2">
    <name type="scientific">Novymonas esmeraldas</name>
    <dbReference type="NCBI Taxonomy" id="1808958"/>
    <lineage>
        <taxon>Eukaryota</taxon>
        <taxon>Discoba</taxon>
        <taxon>Euglenozoa</taxon>
        <taxon>Kinetoplastea</taxon>
        <taxon>Metakinetoplastina</taxon>
        <taxon>Trypanosomatida</taxon>
        <taxon>Trypanosomatidae</taxon>
        <taxon>Novymonas</taxon>
    </lineage>
</organism>
<name>A0AAW0EWX0_9TRYP</name>
<dbReference type="EMBL" id="JAECZO010000162">
    <property type="protein sequence ID" value="KAK7198608.1"/>
    <property type="molecule type" value="Genomic_DNA"/>
</dbReference>
<protein>
    <recommendedName>
        <fullName evidence="3">Helicase-associated domain-containing protein</fullName>
    </recommendedName>
</protein>
<dbReference type="AlphaFoldDB" id="A0AAW0EWX0"/>
<evidence type="ECO:0000313" key="2">
    <source>
        <dbReference type="Proteomes" id="UP001430356"/>
    </source>
</evidence>
<accession>A0AAW0EWX0</accession>
<evidence type="ECO:0000313" key="1">
    <source>
        <dbReference type="EMBL" id="KAK7198608.1"/>
    </source>
</evidence>
<evidence type="ECO:0008006" key="3">
    <source>
        <dbReference type="Google" id="ProtNLM"/>
    </source>
</evidence>
<comment type="caution">
    <text evidence="1">The sequence shown here is derived from an EMBL/GenBank/DDBJ whole genome shotgun (WGS) entry which is preliminary data.</text>
</comment>
<reference evidence="1 2" key="1">
    <citation type="journal article" date="2021" name="MBio">
        <title>A New Model Trypanosomatid, Novymonas esmeraldas: Genomic Perception of Its 'Candidatus Pandoraea novymonadis' Endosymbiont.</title>
        <authorList>
            <person name="Zakharova A."/>
            <person name="Saura A."/>
            <person name="Butenko A."/>
            <person name="Podesvova L."/>
            <person name="Warmusova S."/>
            <person name="Kostygov A.Y."/>
            <person name="Nenarokova A."/>
            <person name="Lukes J."/>
            <person name="Opperdoes F.R."/>
            <person name="Yurchenko V."/>
        </authorList>
    </citation>
    <scope>NUCLEOTIDE SEQUENCE [LARGE SCALE GENOMIC DNA]</scope>
    <source>
        <strain evidence="1 2">E262AT.01</strain>
    </source>
</reference>
<gene>
    <name evidence="1" type="ORF">NESM_000823900</name>
</gene>
<keyword evidence="2" id="KW-1185">Reference proteome</keyword>